<evidence type="ECO:0000313" key="2">
    <source>
        <dbReference type="Proteomes" id="UP000438760"/>
    </source>
</evidence>
<evidence type="ECO:0000313" key="1">
    <source>
        <dbReference type="EMBL" id="MTG98200.1"/>
    </source>
</evidence>
<name>A0A6I3LLP0_9FLAO</name>
<dbReference type="EMBL" id="WMJX01000015">
    <property type="protein sequence ID" value="MTG98200.1"/>
    <property type="molecule type" value="Genomic_DNA"/>
</dbReference>
<organism evidence="1 2">
    <name type="scientific">Myroides albus</name>
    <dbReference type="NCBI Taxonomy" id="2562892"/>
    <lineage>
        <taxon>Bacteria</taxon>
        <taxon>Pseudomonadati</taxon>
        <taxon>Bacteroidota</taxon>
        <taxon>Flavobacteriia</taxon>
        <taxon>Flavobacteriales</taxon>
        <taxon>Flavobacteriaceae</taxon>
        <taxon>Myroides</taxon>
    </lineage>
</organism>
<protein>
    <submittedName>
        <fullName evidence="1">Uncharacterized protein</fullName>
    </submittedName>
</protein>
<reference evidence="1 2" key="1">
    <citation type="submission" date="2019-11" db="EMBL/GenBank/DDBJ databases">
        <title>Genome of Strain BIT-d1.</title>
        <authorList>
            <person name="Yang Y."/>
        </authorList>
    </citation>
    <scope>NUCLEOTIDE SEQUENCE [LARGE SCALE GENOMIC DNA]</scope>
    <source>
        <strain evidence="1 2">BIT-d1</strain>
    </source>
</reference>
<dbReference type="OrthoDB" id="9814995at2"/>
<dbReference type="RefSeq" id="WP_155092226.1">
    <property type="nucleotide sequence ID" value="NZ_WMJX01000015.1"/>
</dbReference>
<comment type="caution">
    <text evidence="1">The sequence shown here is derived from an EMBL/GenBank/DDBJ whole genome shotgun (WGS) entry which is preliminary data.</text>
</comment>
<dbReference type="Proteomes" id="UP000438760">
    <property type="component" value="Unassembled WGS sequence"/>
</dbReference>
<sequence>MSVSIAEIENNLEKVFVNIDKESFIYEFILALGVPLNVIEQVIDLIISEEIVNYKYDSKNQKIIKG</sequence>
<proteinExistence type="predicted"/>
<dbReference type="AlphaFoldDB" id="A0A6I3LLP0"/>
<gene>
    <name evidence="1" type="ORF">GJV76_08670</name>
</gene>
<keyword evidence="2" id="KW-1185">Reference proteome</keyword>
<accession>A0A6I3LLP0</accession>